<organism evidence="12 13">
    <name type="scientific">Cylindrodendrum hubeiense</name>
    <dbReference type="NCBI Taxonomy" id="595255"/>
    <lineage>
        <taxon>Eukaryota</taxon>
        <taxon>Fungi</taxon>
        <taxon>Dikarya</taxon>
        <taxon>Ascomycota</taxon>
        <taxon>Pezizomycotina</taxon>
        <taxon>Sordariomycetes</taxon>
        <taxon>Hypocreomycetidae</taxon>
        <taxon>Hypocreales</taxon>
        <taxon>Nectriaceae</taxon>
        <taxon>Cylindrodendrum</taxon>
    </lineage>
</organism>
<keyword evidence="7" id="KW-0539">Nucleus</keyword>
<feature type="compositionally biased region" description="Polar residues" evidence="10">
    <location>
        <begin position="1618"/>
        <end position="1627"/>
    </location>
</feature>
<feature type="compositionally biased region" description="Polar residues" evidence="10">
    <location>
        <begin position="1742"/>
        <end position="1761"/>
    </location>
</feature>
<feature type="compositionally biased region" description="Pro residues" evidence="10">
    <location>
        <begin position="1646"/>
        <end position="1667"/>
    </location>
</feature>
<dbReference type="GO" id="GO:0007059">
    <property type="term" value="P:chromosome segregation"/>
    <property type="evidence" value="ECO:0007669"/>
    <property type="project" value="UniProtKB-KW"/>
</dbReference>
<dbReference type="GO" id="GO:0140278">
    <property type="term" value="P:mitotic division septum assembly"/>
    <property type="evidence" value="ECO:0007669"/>
    <property type="project" value="TreeGrafter"/>
</dbReference>
<feature type="compositionally biased region" description="Basic and acidic residues" evidence="10">
    <location>
        <begin position="434"/>
        <end position="446"/>
    </location>
</feature>
<dbReference type="PROSITE" id="PS50002">
    <property type="entry name" value="SH3"/>
    <property type="match status" value="1"/>
</dbReference>
<feature type="compositionally biased region" description="Polar residues" evidence="10">
    <location>
        <begin position="706"/>
        <end position="724"/>
    </location>
</feature>
<evidence type="ECO:0000256" key="5">
    <source>
        <dbReference type="ARBA" id="ARBA00022776"/>
    </source>
</evidence>
<evidence type="ECO:0000256" key="8">
    <source>
        <dbReference type="ARBA" id="ARBA00023306"/>
    </source>
</evidence>
<dbReference type="InterPro" id="IPR038765">
    <property type="entry name" value="Papain-like_cys_pep_sf"/>
</dbReference>
<feature type="region of interest" description="Disordered" evidence="10">
    <location>
        <begin position="763"/>
        <end position="791"/>
    </location>
</feature>
<keyword evidence="8" id="KW-0131">Cell cycle</keyword>
<evidence type="ECO:0000256" key="2">
    <source>
        <dbReference type="ARBA" id="ARBA00008585"/>
    </source>
</evidence>
<keyword evidence="3 9" id="KW-0728">SH3 domain</keyword>
<feature type="compositionally biased region" description="Low complexity" evidence="10">
    <location>
        <begin position="1470"/>
        <end position="1523"/>
    </location>
</feature>
<dbReference type="Pfam" id="PF01841">
    <property type="entry name" value="Transglut_core"/>
    <property type="match status" value="1"/>
</dbReference>
<feature type="compositionally biased region" description="Low complexity" evidence="10">
    <location>
        <begin position="1548"/>
        <end position="1578"/>
    </location>
</feature>
<dbReference type="Gene3D" id="2.30.30.40">
    <property type="entry name" value="SH3 Domains"/>
    <property type="match status" value="1"/>
</dbReference>
<dbReference type="SUPFAM" id="SSF54001">
    <property type="entry name" value="Cysteine proteinases"/>
    <property type="match status" value="1"/>
</dbReference>
<dbReference type="InterPro" id="IPR019440">
    <property type="entry name" value="MAU2"/>
</dbReference>
<keyword evidence="4" id="KW-0132">Cell division</keyword>
<dbReference type="InterPro" id="IPR001452">
    <property type="entry name" value="SH3_domain"/>
</dbReference>
<feature type="compositionally biased region" description="Polar residues" evidence="10">
    <location>
        <begin position="33"/>
        <end position="42"/>
    </location>
</feature>
<sequence>MRNYGFANPWHAGTASGLQKTPVTKGASRSDPTRSSLNHGASTTAAPNAVPVLVQSCLFLGRRGLFCAKLDQPTRPANIRWQSKRDLGFIEGDLIECLNAGDGSWWVGRLYRDRRTTASFPSNFVEVLPSDFRPTTKSASPIAGNTPPSNTPTKSKTFRKPFEAYAKAPHYTSAKQPEVFRETPKPRTRQDSSASYAQSTHEVERSPSPAPPLNYGSRAPSPAPPRGYGSRNPSPAPPQGYGGSRGPSPAPPHDYGSRALSPAPPHGYGSRAPSPAPPHGYGSRAPSPAPPQNYGARGHSPVPPHHYGARAHSPAPPHNYGVRARSPAPPHNYGVRAHSPAPPHAFAGRGPSPAPSFRPQSFRGSQRGSQERSASPPPPPPPPHRHVTRTGSNDLHRGSMDLVRYGSNASYRNDVSRQNSHNSYRPPPPPAAPVRHDSRASFDDRNYIPYTPGAVSPAPPSPAGGMTPSPLREAMDGVMEQLGQLGGLSSSRDAESSGAAIDPWSPESFDMVSRGSQRRNQERSRPRTSLGIAHPDEGYETYSGESSQEVSYQSGSRGEDKLTSYVDRMEKRFQQLHHNNPKVDNDIPPPPPPKNAPFERPKSSMGGSVVSERKLRSRKSAYEIGRGIARTYTTKTNATNSSSGNQSNSSSSTQSSARTLWSGASAGAFSQTSAGSLARNGNRAQSALGTREVDLDRPETPFTGVTYHSSHASNTGGARPQTQAGFHDEGLGGLVQPKPAKRNIFRKILDTAKTGVASSRGGLVSGGLSGSESTSRSPFARSLPPGASPLSGMGNTKYGRDAAADMGLGGGVDWVQVRRDVNRSNSISKNEQIERRERCQMMDHPALNPVDELYEAVEGDEGADGEPVDEPTNYQAINLTQVDKNSRFVSGLPSTTTAATLSSTYVCRPFRSDVQRLRAIFTWVSEKICWEEEFEGEIDTRRVISSKRACAEEYAVLVMEMCAAVKIHCEIVRGYLKSPGEVAEINIMPRPNHWWNAVLVDNEWRMMDCCVASPSYPRRGLYSNAVTTTADPWWFLARPLEICWTHIPEHHSQQHIVPPVAHETLLNLPCTSAPFFRNGFEMVDYNTSLNRIEDLEMVHVKFNVPADVEIAAEVEVRGYSRDADGDFFESGEVVKKRALAQAEWFNGIKRYTVKALLPGDEGQGTLKVYAGKRGLMHSIKDIPHPLAFSLPIVHTGENPPYEFVTRHPTPHAQRHDIYVVQPQCQRLALNNTFVFAIRQHPSSLSNGPQSNLTPSSNPGGTSPTPFARPGSAMSINASSISGSQPSSASGTVAGRKPAKLAIQTPGGKILRLMRKEDRKGIHVGSRGLSIGDDVSDGGTWETIIKCSEKGRLVQGELEAMSYRGPQAFHGQGQQGQQPSMPSPAGINSSPTYMASNGANGTAAAAGAGGFQQAYGNQQQQYYPVQGQQQQQQYLSQMQQQQQMAQYGGMAYQGYDAAGQAFPGGAHHQMHQQAAASQYAPSANVWQQQQQQHQQQHQQQPSQQQQMLYQQHYQQQQHTPQMYQRHVASPQQPQQRVQHMPSPQPRTPSLPQQQGYQLPSQQQQQQQQHQQYQQQQQPNHQHHQQHQPQHQSQRSQVQQASQRLAQQQGQQPIQQLVNHQQAQQTVRNVQMPTPQPMQQPAHESVPEPAPEPIPEPTPEPVQLPPPQPIQHYVNLQDIQNLPPPPTAISQSPSTLIDPPMLDTIHVQPSQLETITVKPMDIMLNKAPPPQKAGTVTPRVKPSPHSSVTNSPALTARSPSITKKSPAIPPKARPVDTVQIMVAVAEECFDKARASVHDVAMYLEPARVDEYQNLITTGLACLEASLQGSRLSPRQEARMRLRYAAVLLEETENLMEAETALTKGITLCDKHRLFDLKYCMQYIMLKVLFQRSHKAALNAVDRHISDCEAFKHVHWVYAFKLLKATFYMEVGQTADASALENIRSIQVIANSRGDNAISAFASILEGLALLKASKDGGNIEKVQTCIAHAAKFQFDPSVHIIQLDMLTLLLDLASSINQQSPDVTSQKLRALQKRLDECGEWHNVKADFLVPVKKQPSTAQTISGDTAAIIRGGDSDSPTDFLVLSFMTKMELTSLVFTFSGLTNLHRSSSHGPKSAEFWREGLKIVDAWDETTSGIRYGPSTSLQDAIRQREWRTEAQAYLNILLGLLAASHCQWDNVKQFVAKLETLITPSTQSILRLLSIYLSGVYHQGTGDLQNAISVFRNPLFNISQRGTGIKAAHREMALLAGLNRLWIMQHPDQRDDMETLDLIEELQPLCSMHPNLDLRTAWHNVMAALTTDPPQQLNQRKQHIQAAMGGSRATNNVLGAAVTLAIMRSRLFENVIGEQALKSAMAAAKQAQRSGNVLWQSVADGMLAHSHEVQGQHEEAAREWDKATREAKEAFYGRC</sequence>
<feature type="domain" description="SH3" evidence="11">
    <location>
        <begin position="70"/>
        <end position="130"/>
    </location>
</feature>
<keyword evidence="6" id="KW-0159">Chromosome partition</keyword>
<dbReference type="GO" id="GO:0005634">
    <property type="term" value="C:nucleus"/>
    <property type="evidence" value="ECO:0007669"/>
    <property type="project" value="UniProtKB-SubCell"/>
</dbReference>
<dbReference type="OrthoDB" id="6129702at2759"/>
<keyword evidence="13" id="KW-1185">Reference proteome</keyword>
<evidence type="ECO:0000256" key="9">
    <source>
        <dbReference type="PROSITE-ProRule" id="PRU00192"/>
    </source>
</evidence>
<dbReference type="Pfam" id="PF24584">
    <property type="entry name" value="Ig_CYK3_C"/>
    <property type="match status" value="1"/>
</dbReference>
<dbReference type="Gene3D" id="3.10.620.30">
    <property type="match status" value="1"/>
</dbReference>
<gene>
    <name evidence="12" type="ORF">G7Z17_g12517</name>
</gene>
<name>A0A9P5LA87_9HYPO</name>
<dbReference type="InterPro" id="IPR002931">
    <property type="entry name" value="Transglutaminase-like"/>
</dbReference>
<dbReference type="PANTHER" id="PTHR46333:SF2">
    <property type="entry name" value="CYTOKINESIS PROTEIN 3"/>
    <property type="match status" value="1"/>
</dbReference>
<feature type="compositionally biased region" description="Low complexity" evidence="10">
    <location>
        <begin position="637"/>
        <end position="657"/>
    </location>
</feature>
<dbReference type="GO" id="GO:0110085">
    <property type="term" value="C:mitotic actomyosin contractile ring"/>
    <property type="evidence" value="ECO:0007669"/>
    <property type="project" value="TreeGrafter"/>
</dbReference>
<evidence type="ECO:0000256" key="6">
    <source>
        <dbReference type="ARBA" id="ARBA00022829"/>
    </source>
</evidence>
<dbReference type="EMBL" id="JAANBB010000575">
    <property type="protein sequence ID" value="KAF7539005.1"/>
    <property type="molecule type" value="Genomic_DNA"/>
</dbReference>
<feature type="compositionally biased region" description="Basic and acidic residues" evidence="10">
    <location>
        <begin position="178"/>
        <end position="190"/>
    </location>
</feature>
<feature type="compositionally biased region" description="Polar residues" evidence="10">
    <location>
        <begin position="407"/>
        <end position="423"/>
    </location>
</feature>
<feature type="compositionally biased region" description="Low complexity" evidence="10">
    <location>
        <begin position="1629"/>
        <end position="1639"/>
    </location>
</feature>
<dbReference type="Proteomes" id="UP000722485">
    <property type="component" value="Unassembled WGS sequence"/>
</dbReference>
<feature type="compositionally biased region" description="Polar residues" evidence="10">
    <location>
        <begin position="1242"/>
        <end position="1252"/>
    </location>
</feature>
<feature type="region of interest" description="Disordered" evidence="10">
    <location>
        <begin position="1726"/>
        <end position="1770"/>
    </location>
</feature>
<feature type="compositionally biased region" description="Polar residues" evidence="10">
    <location>
        <begin position="191"/>
        <end position="200"/>
    </location>
</feature>
<protein>
    <recommendedName>
        <fullName evidence="11">SH3 domain-containing protein</fullName>
    </recommendedName>
</protein>
<keyword evidence="5" id="KW-0498">Mitosis</keyword>
<evidence type="ECO:0000313" key="13">
    <source>
        <dbReference type="Proteomes" id="UP000722485"/>
    </source>
</evidence>
<dbReference type="InterPro" id="IPR052557">
    <property type="entry name" value="CAP/Cytokinesis_protein"/>
</dbReference>
<feature type="region of interest" description="Disordered" evidence="10">
    <location>
        <begin position="1366"/>
        <end position="1393"/>
    </location>
</feature>
<comment type="subcellular location">
    <subcellularLocation>
        <location evidence="1">Nucleus</location>
    </subcellularLocation>
</comment>
<dbReference type="InterPro" id="IPR036028">
    <property type="entry name" value="SH3-like_dom_sf"/>
</dbReference>
<feature type="region of interest" description="Disordered" evidence="10">
    <location>
        <begin position="131"/>
        <end position="658"/>
    </location>
</feature>
<proteinExistence type="inferred from homology"/>
<dbReference type="InterPro" id="IPR056409">
    <property type="entry name" value="Ig_CYK3_C"/>
</dbReference>
<evidence type="ECO:0000313" key="12">
    <source>
        <dbReference type="EMBL" id="KAF7539005.1"/>
    </source>
</evidence>
<evidence type="ECO:0000256" key="7">
    <source>
        <dbReference type="ARBA" id="ARBA00023242"/>
    </source>
</evidence>
<feature type="region of interest" description="Disordered" evidence="10">
    <location>
        <begin position="15"/>
        <end position="42"/>
    </location>
</feature>
<feature type="region of interest" description="Disordered" evidence="10">
    <location>
        <begin position="1242"/>
        <end position="1300"/>
    </location>
</feature>
<dbReference type="SUPFAM" id="SSF50044">
    <property type="entry name" value="SH3-domain"/>
    <property type="match status" value="1"/>
</dbReference>
<comment type="similarity">
    <text evidence="2">Belongs to the SCC4/mau-2 family.</text>
</comment>
<feature type="compositionally biased region" description="Polar residues" evidence="10">
    <location>
        <begin position="358"/>
        <end position="373"/>
    </location>
</feature>
<evidence type="ECO:0000256" key="4">
    <source>
        <dbReference type="ARBA" id="ARBA00022618"/>
    </source>
</evidence>
<comment type="caution">
    <text evidence="12">The sequence shown here is derived from an EMBL/GenBank/DDBJ whole genome shotgun (WGS) entry which is preliminary data.</text>
</comment>
<evidence type="ECO:0000256" key="1">
    <source>
        <dbReference type="ARBA" id="ARBA00004123"/>
    </source>
</evidence>
<evidence type="ECO:0000256" key="3">
    <source>
        <dbReference type="ARBA" id="ARBA00022443"/>
    </source>
</evidence>
<evidence type="ECO:0000256" key="10">
    <source>
        <dbReference type="SAM" id="MobiDB-lite"/>
    </source>
</evidence>
<accession>A0A9P5LA87</accession>
<feature type="region of interest" description="Disordered" evidence="10">
    <location>
        <begin position="1462"/>
        <end position="1699"/>
    </location>
</feature>
<dbReference type="SMART" id="SM00460">
    <property type="entry name" value="TGc"/>
    <property type="match status" value="1"/>
</dbReference>
<dbReference type="PANTHER" id="PTHR46333">
    <property type="entry name" value="CYTOKINESIS PROTEIN 3"/>
    <property type="match status" value="1"/>
</dbReference>
<feature type="compositionally biased region" description="Polar residues" evidence="10">
    <location>
        <begin position="543"/>
        <end position="556"/>
    </location>
</feature>
<reference evidence="12" key="1">
    <citation type="submission" date="2020-03" db="EMBL/GenBank/DDBJ databases">
        <title>Draft Genome Sequence of Cylindrodendrum hubeiense.</title>
        <authorList>
            <person name="Buettner E."/>
            <person name="Kellner H."/>
        </authorList>
    </citation>
    <scope>NUCLEOTIDE SEQUENCE</scope>
    <source>
        <strain evidence="12">IHI 201604</strain>
    </source>
</reference>
<dbReference type="GO" id="GO:0007064">
    <property type="term" value="P:mitotic sister chromatid cohesion"/>
    <property type="evidence" value="ECO:0007669"/>
    <property type="project" value="InterPro"/>
</dbReference>
<feature type="compositionally biased region" description="Low complexity" evidence="10">
    <location>
        <begin position="145"/>
        <end position="155"/>
    </location>
</feature>
<feature type="compositionally biased region" description="Basic and acidic residues" evidence="10">
    <location>
        <begin position="557"/>
        <end position="573"/>
    </location>
</feature>
<feature type="compositionally biased region" description="Low complexity" evidence="10">
    <location>
        <begin position="1585"/>
        <end position="1617"/>
    </location>
</feature>
<feature type="compositionally biased region" description="Low complexity" evidence="10">
    <location>
        <begin position="1253"/>
        <end position="1290"/>
    </location>
</feature>
<dbReference type="Pfam" id="PF10345">
    <property type="entry name" value="Cohesin_load"/>
    <property type="match status" value="1"/>
</dbReference>
<evidence type="ECO:0000259" key="11">
    <source>
        <dbReference type="PROSITE" id="PS50002"/>
    </source>
</evidence>
<feature type="region of interest" description="Disordered" evidence="10">
    <location>
        <begin position="670"/>
        <end position="737"/>
    </location>
</feature>